<proteinExistence type="predicted"/>
<dbReference type="EMBL" id="MN739646">
    <property type="protein sequence ID" value="QHT17930.1"/>
    <property type="molecule type" value="Genomic_DNA"/>
</dbReference>
<protein>
    <submittedName>
        <fullName evidence="1">Uncharacterized protein</fullName>
    </submittedName>
</protein>
<reference evidence="1" key="1">
    <citation type="journal article" date="2020" name="Nature">
        <title>Giant virus diversity and host interactions through global metagenomics.</title>
        <authorList>
            <person name="Schulz F."/>
            <person name="Roux S."/>
            <person name="Paez-Espino D."/>
            <person name="Jungbluth S."/>
            <person name="Walsh D.A."/>
            <person name="Denef V.J."/>
            <person name="McMahon K.D."/>
            <person name="Konstantinidis K.T."/>
            <person name="Eloe-Fadrosh E.A."/>
            <person name="Kyrpides N.C."/>
            <person name="Woyke T."/>
        </authorList>
    </citation>
    <scope>NUCLEOTIDE SEQUENCE</scope>
    <source>
        <strain evidence="1">GVMAG-M-3300023174-3</strain>
    </source>
</reference>
<sequence>MEKHLNKRIETYVTTFKDKIKEKITSLDIADKSKLNEFLEFVYDYERLVVGKDDMNKRKRVKNSIPNMNRCCAKRANGEQCTRRRKESCEFCGTHSKGTPHGLVVTSADQQQPAQRMDVFAEEIGGIVYYIDSVKNVYKTEDILEGKTDPKIIAQYVKNNGTCSIPEFGI</sequence>
<organism evidence="1">
    <name type="scientific">viral metagenome</name>
    <dbReference type="NCBI Taxonomy" id="1070528"/>
    <lineage>
        <taxon>unclassified sequences</taxon>
        <taxon>metagenomes</taxon>
        <taxon>organismal metagenomes</taxon>
    </lineage>
</organism>
<name>A0A6C0DNZ5_9ZZZZ</name>
<dbReference type="AlphaFoldDB" id="A0A6C0DNZ5"/>
<accession>A0A6C0DNZ5</accession>
<evidence type="ECO:0000313" key="1">
    <source>
        <dbReference type="EMBL" id="QHT17930.1"/>
    </source>
</evidence>